<protein>
    <submittedName>
        <fullName evidence="4">Deoxyuridine 5'-triphosphate nucleotidohydrolase Dut</fullName>
    </submittedName>
</protein>
<keyword evidence="5" id="KW-1185">Reference proteome</keyword>
<dbReference type="InterPro" id="IPR013425">
    <property type="entry name" value="Autotrns_rpt"/>
</dbReference>
<organism evidence="4 5">
    <name type="scientific">Maritimibacter harenae</name>
    <dbReference type="NCBI Taxonomy" id="2606218"/>
    <lineage>
        <taxon>Bacteria</taxon>
        <taxon>Pseudomonadati</taxon>
        <taxon>Pseudomonadota</taxon>
        <taxon>Alphaproteobacteria</taxon>
        <taxon>Rhodobacterales</taxon>
        <taxon>Roseobacteraceae</taxon>
        <taxon>Maritimibacter</taxon>
    </lineage>
</organism>
<comment type="caution">
    <text evidence="4">The sequence shown here is derived from an EMBL/GenBank/DDBJ whole genome shotgun (WGS) entry which is preliminary data.</text>
</comment>
<dbReference type="RefSeq" id="WP_202530854.1">
    <property type="nucleotide sequence ID" value="NZ_WTUX01000018.1"/>
</dbReference>
<accession>A0A845M4W8</accession>
<dbReference type="GO" id="GO:0016787">
    <property type="term" value="F:hydrolase activity"/>
    <property type="evidence" value="ECO:0007669"/>
    <property type="project" value="UniProtKB-KW"/>
</dbReference>
<dbReference type="Pfam" id="PF12951">
    <property type="entry name" value="PATR"/>
    <property type="match status" value="1"/>
</dbReference>
<name>A0A845M4W8_9RHOB</name>
<dbReference type="Proteomes" id="UP000467322">
    <property type="component" value="Unassembled WGS sequence"/>
</dbReference>
<proteinExistence type="predicted"/>
<feature type="chain" id="PRO_5032600575" evidence="3">
    <location>
        <begin position="31"/>
        <end position="362"/>
    </location>
</feature>
<reference evidence="4 5" key="1">
    <citation type="submission" date="2019-12" db="EMBL/GenBank/DDBJ databases">
        <title>Maritimibacter sp. nov. sp. isolated from sea sand.</title>
        <authorList>
            <person name="Kim J."/>
            <person name="Jeong S.E."/>
            <person name="Jung H.S."/>
            <person name="Jeon C.O."/>
        </authorList>
    </citation>
    <scope>NUCLEOTIDE SEQUENCE [LARGE SCALE GENOMIC DNA]</scope>
    <source>
        <strain evidence="4 5">DP07</strain>
    </source>
</reference>
<gene>
    <name evidence="4" type="ORF">GQE99_14670</name>
</gene>
<dbReference type="EMBL" id="WTUX01000018">
    <property type="protein sequence ID" value="MZR14262.1"/>
    <property type="molecule type" value="Genomic_DNA"/>
</dbReference>
<evidence type="ECO:0000313" key="5">
    <source>
        <dbReference type="Proteomes" id="UP000467322"/>
    </source>
</evidence>
<dbReference type="NCBIfam" id="TIGR02601">
    <property type="entry name" value="autotrns_rpt"/>
    <property type="match status" value="1"/>
</dbReference>
<feature type="non-terminal residue" evidence="4">
    <location>
        <position position="362"/>
    </location>
</feature>
<dbReference type="AlphaFoldDB" id="A0A845M4W8"/>
<sequence>MKNYSQSPLSATALVCLGAISLVPVGKANAGHLFTQASSNTPTWIQQGNGIAVKQYGSEGAYSFGAGNISINFQQPSGGTPAEATQSGDAWWQWSAGDVMKINLPLADATYTYSIAYDAAPSCSYDYCGITGSSSLYISNTSLGDAGVTLPDHSGEKYGGGYTSSDTYFSWSVVSVAGEFALGGYRLYTADGTIDGTGAGPLTQDSVVSEDEVDDTVGGGGPRPINADDDTDAGLGTTTTYVFDGGTLNTTSDLSNDFTITGNGGTVSVASGNSAAMSGVLADDGATGGSFTKSGDGTLILSGSNTYSGGTTVTGGTLSVSSDGNLGAASGGVTLDGGTLATTADMSTGRTFTFGAGNGTID</sequence>
<keyword evidence="4" id="KW-0378">Hydrolase</keyword>
<evidence type="ECO:0000313" key="4">
    <source>
        <dbReference type="EMBL" id="MZR14262.1"/>
    </source>
</evidence>
<feature type="region of interest" description="Disordered" evidence="2">
    <location>
        <begin position="199"/>
        <end position="233"/>
    </location>
</feature>
<feature type="signal peptide" evidence="3">
    <location>
        <begin position="1"/>
        <end position="30"/>
    </location>
</feature>
<evidence type="ECO:0000256" key="3">
    <source>
        <dbReference type="SAM" id="SignalP"/>
    </source>
</evidence>
<keyword evidence="1 3" id="KW-0732">Signal</keyword>
<evidence type="ECO:0000256" key="2">
    <source>
        <dbReference type="SAM" id="MobiDB-lite"/>
    </source>
</evidence>
<evidence type="ECO:0000256" key="1">
    <source>
        <dbReference type="ARBA" id="ARBA00022729"/>
    </source>
</evidence>